<feature type="transmembrane region" description="Helical" evidence="8">
    <location>
        <begin position="140"/>
        <end position="164"/>
    </location>
</feature>
<proteinExistence type="inferred from homology"/>
<dbReference type="GO" id="GO:0046685">
    <property type="term" value="P:response to arsenic-containing substance"/>
    <property type="evidence" value="ECO:0007669"/>
    <property type="project" value="UniProtKB-KW"/>
</dbReference>
<evidence type="ECO:0000256" key="8">
    <source>
        <dbReference type="RuleBase" id="RU004993"/>
    </source>
</evidence>
<organism evidence="9 10">
    <name type="scientific">Virgibacillus indicus</name>
    <dbReference type="NCBI Taxonomy" id="2024554"/>
    <lineage>
        <taxon>Bacteria</taxon>
        <taxon>Bacillati</taxon>
        <taxon>Bacillota</taxon>
        <taxon>Bacilli</taxon>
        <taxon>Bacillales</taxon>
        <taxon>Bacillaceae</taxon>
        <taxon>Virgibacillus</taxon>
    </lineage>
</organism>
<dbReference type="GO" id="GO:0005886">
    <property type="term" value="C:plasma membrane"/>
    <property type="evidence" value="ECO:0007669"/>
    <property type="project" value="UniProtKB-SubCell"/>
</dbReference>
<evidence type="ECO:0000256" key="6">
    <source>
        <dbReference type="ARBA" id="ARBA00022989"/>
    </source>
</evidence>
<dbReference type="AlphaFoldDB" id="A0A265NAT5"/>
<dbReference type="PRINTS" id="PR00758">
    <property type="entry name" value="ARSENICPUMP"/>
</dbReference>
<dbReference type="OrthoDB" id="9774335at2"/>
<name>A0A265NAT5_9BACI</name>
<accession>A0A265NAT5</accession>
<dbReference type="InterPro" id="IPR000802">
    <property type="entry name" value="Arsenical_pump_ArsB"/>
</dbReference>
<dbReference type="CDD" id="cd01118">
    <property type="entry name" value="ArsB_permease"/>
    <property type="match status" value="1"/>
</dbReference>
<comment type="subcellular location">
    <subcellularLocation>
        <location evidence="1 8">Cell membrane</location>
        <topology evidence="1 8">Multi-pass membrane protein</topology>
    </subcellularLocation>
</comment>
<comment type="caution">
    <text evidence="9">The sequence shown here is derived from an EMBL/GenBank/DDBJ whole genome shotgun (WGS) entry which is preliminary data.</text>
</comment>
<dbReference type="PANTHER" id="PTHR43302">
    <property type="entry name" value="TRANSPORTER ARSB-RELATED"/>
    <property type="match status" value="1"/>
</dbReference>
<protein>
    <recommendedName>
        <fullName evidence="8">Arsenical pump membrane protein</fullName>
    </recommendedName>
</protein>
<evidence type="ECO:0000256" key="2">
    <source>
        <dbReference type="ARBA" id="ARBA00006433"/>
    </source>
</evidence>
<comment type="function">
    <text evidence="8">Involved in arsenical resistance. Thought to form the channel of an arsenite pump.</text>
</comment>
<evidence type="ECO:0000256" key="3">
    <source>
        <dbReference type="ARBA" id="ARBA00022475"/>
    </source>
</evidence>
<reference evidence="9 10" key="1">
    <citation type="submission" date="2017-08" db="EMBL/GenBank/DDBJ databases">
        <title>Virgibacillus indicus sp. nov. and Virgibacillus profoundi sp. nov, two moderately halophilic bacteria isolated from marine sediment by using the Microfluidic Streak Plate.</title>
        <authorList>
            <person name="Xu B."/>
            <person name="Hu B."/>
            <person name="Wang J."/>
            <person name="Zhu Y."/>
            <person name="Huang L."/>
            <person name="Du W."/>
            <person name="Huang Y."/>
        </authorList>
    </citation>
    <scope>NUCLEOTIDE SEQUENCE [LARGE SCALE GENOMIC DNA]</scope>
    <source>
        <strain evidence="9 10">IO3-P2-C2</strain>
    </source>
</reference>
<dbReference type="Pfam" id="PF02040">
    <property type="entry name" value="ArsB"/>
    <property type="match status" value="1"/>
</dbReference>
<keyword evidence="4 8" id="KW-0812">Transmembrane</keyword>
<feature type="transmembrane region" description="Helical" evidence="8">
    <location>
        <begin position="224"/>
        <end position="244"/>
    </location>
</feature>
<feature type="transmembrane region" description="Helical" evidence="8">
    <location>
        <begin position="184"/>
        <end position="203"/>
    </location>
</feature>
<comment type="similarity">
    <text evidence="2 8">Belongs to the ArsB family.</text>
</comment>
<dbReference type="NCBIfam" id="TIGR00935">
    <property type="entry name" value="2a45"/>
    <property type="match status" value="1"/>
</dbReference>
<evidence type="ECO:0000256" key="4">
    <source>
        <dbReference type="ARBA" id="ARBA00022692"/>
    </source>
</evidence>
<sequence length="432" mass="46374">MSATLILAILIFLVTLVLVIWQPKGLNIGWSAIGGAVIALLAGVVGFNDVIEVTGIVWNATLAFVAIILISLILDEIGLFEWAALHMARIAKGNGIKMFIYISLLGSVVAALFANDGAALILTPIVLAMVRNLNFKEKMIFPFIMASGFIADTTSLPFVVSNLVNIVSADFFGIGFVEYASRMIIPNLFSLTATIIVLLFYFRKSIPESYEVSKLSEPAEAIKDLKMFHLSWYVLGLLVIGYFVSEFISLPVSIVAGIIAIFFLLMARKSKVVNTKAVVKGAPWDIVFFSLGMYIVVYGLGNAGLTSALGAVIEAAAEQGLFIATIAMGFIAAFLSSIMNNMPTVMIDALAITGTNTSGVLKEALIYANVVGSDLGPKITPIGSLATLVWLHVLSQKGVKISWGTYFKTGIVLTIPILLVTLLGLYLTLLIF</sequence>
<evidence type="ECO:0000256" key="1">
    <source>
        <dbReference type="ARBA" id="ARBA00004651"/>
    </source>
</evidence>
<dbReference type="PANTHER" id="PTHR43302:SF5">
    <property type="entry name" value="TRANSPORTER ARSB-RELATED"/>
    <property type="match status" value="1"/>
</dbReference>
<comment type="caution">
    <text evidence="8">Lacks conserved residue(s) required for the propagation of feature annotation.</text>
</comment>
<evidence type="ECO:0000313" key="10">
    <source>
        <dbReference type="Proteomes" id="UP000216498"/>
    </source>
</evidence>
<keyword evidence="3" id="KW-1003">Cell membrane</keyword>
<gene>
    <name evidence="9" type="ORF">CIL03_09085</name>
</gene>
<keyword evidence="7 8" id="KW-0472">Membrane</keyword>
<dbReference type="RefSeq" id="WP_094885541.1">
    <property type="nucleotide sequence ID" value="NZ_NPMS01000003.1"/>
</dbReference>
<evidence type="ECO:0000256" key="5">
    <source>
        <dbReference type="ARBA" id="ARBA00022849"/>
    </source>
</evidence>
<keyword evidence="8" id="KW-0813">Transport</keyword>
<dbReference type="NCBIfam" id="NF011980">
    <property type="entry name" value="PRK15445.1"/>
    <property type="match status" value="1"/>
</dbReference>
<feature type="transmembrane region" description="Helical" evidence="8">
    <location>
        <begin position="410"/>
        <end position="431"/>
    </location>
</feature>
<feature type="transmembrane region" description="Helical" evidence="8">
    <location>
        <begin position="56"/>
        <end position="80"/>
    </location>
</feature>
<evidence type="ECO:0000313" key="9">
    <source>
        <dbReference type="EMBL" id="OZU89150.1"/>
    </source>
</evidence>
<evidence type="ECO:0000256" key="7">
    <source>
        <dbReference type="ARBA" id="ARBA00023136"/>
    </source>
</evidence>
<keyword evidence="5 8" id="KW-0059">Arsenical resistance</keyword>
<feature type="transmembrane region" description="Helical" evidence="8">
    <location>
        <begin position="100"/>
        <end position="128"/>
    </location>
</feature>
<feature type="transmembrane region" description="Helical" evidence="8">
    <location>
        <begin position="29"/>
        <end position="47"/>
    </location>
</feature>
<dbReference type="Proteomes" id="UP000216498">
    <property type="component" value="Unassembled WGS sequence"/>
</dbReference>
<dbReference type="EMBL" id="NPMS01000003">
    <property type="protein sequence ID" value="OZU89150.1"/>
    <property type="molecule type" value="Genomic_DNA"/>
</dbReference>
<feature type="transmembrane region" description="Helical" evidence="8">
    <location>
        <begin position="319"/>
        <end position="338"/>
    </location>
</feature>
<keyword evidence="10" id="KW-1185">Reference proteome</keyword>
<feature type="transmembrane region" description="Helical" evidence="8">
    <location>
        <begin position="288"/>
        <end position="313"/>
    </location>
</feature>
<keyword evidence="6 8" id="KW-1133">Transmembrane helix</keyword>
<dbReference type="GO" id="GO:0015105">
    <property type="term" value="F:arsenite transmembrane transporter activity"/>
    <property type="evidence" value="ECO:0007669"/>
    <property type="project" value="InterPro"/>
</dbReference>